<proteinExistence type="predicted"/>
<dbReference type="Proteomes" id="UP000638897">
    <property type="component" value="Unassembled WGS sequence"/>
</dbReference>
<comment type="caution">
    <text evidence="1">The sequence shown here is derived from an EMBL/GenBank/DDBJ whole genome shotgun (WGS) entry which is preliminary data.</text>
</comment>
<protein>
    <submittedName>
        <fullName evidence="1">Uncharacterized protein</fullName>
    </submittedName>
</protein>
<accession>A0ABR7ZJF7</accession>
<reference evidence="1 2" key="1">
    <citation type="journal article" date="2020" name="ISME J.">
        <title>Comparative genomics reveals insights into cyanobacterial evolution and habitat adaptation.</title>
        <authorList>
            <person name="Chen M.Y."/>
            <person name="Teng W.K."/>
            <person name="Zhao L."/>
            <person name="Hu C.X."/>
            <person name="Zhou Y.K."/>
            <person name="Han B.P."/>
            <person name="Song L.R."/>
            <person name="Shu W.S."/>
        </authorList>
    </citation>
    <scope>NUCLEOTIDE SEQUENCE [LARGE SCALE GENOMIC DNA]</scope>
    <source>
        <strain evidence="1 2">FACHB-318</strain>
    </source>
</reference>
<dbReference type="EMBL" id="JACJQC010000012">
    <property type="protein sequence ID" value="MBD2172649.1"/>
    <property type="molecule type" value="Genomic_DNA"/>
</dbReference>
<organism evidence="1 2">
    <name type="scientific">Anabaena cylindrica FACHB-318</name>
    <dbReference type="NCBI Taxonomy" id="2692880"/>
    <lineage>
        <taxon>Bacteria</taxon>
        <taxon>Bacillati</taxon>
        <taxon>Cyanobacteriota</taxon>
        <taxon>Cyanophyceae</taxon>
        <taxon>Nostocales</taxon>
        <taxon>Nostocaceae</taxon>
        <taxon>Anabaena</taxon>
    </lineage>
</organism>
<evidence type="ECO:0000313" key="2">
    <source>
        <dbReference type="Proteomes" id="UP000638897"/>
    </source>
</evidence>
<sequence length="47" mass="5346">MLNIYFLIPSIIEIKVNTQGKTVTTKYVARRSPSQHKFSCNCDLVTS</sequence>
<dbReference type="RefSeq" id="WP_158303726.1">
    <property type="nucleotide sequence ID" value="NZ_JACJQC010000012.1"/>
</dbReference>
<keyword evidence="2" id="KW-1185">Reference proteome</keyword>
<gene>
    <name evidence="1" type="ORF">H6F81_15610</name>
</gene>
<evidence type="ECO:0000313" key="1">
    <source>
        <dbReference type="EMBL" id="MBD2172649.1"/>
    </source>
</evidence>
<name>A0ABR7ZJF7_ANACY</name>